<keyword evidence="3" id="KW-1185">Reference proteome</keyword>
<proteinExistence type="inferred from homology"/>
<dbReference type="PANTHER" id="PTHR12773">
    <property type="entry name" value="UPF0315 PROTEIN-RELATED"/>
    <property type="match status" value="1"/>
</dbReference>
<name>A0A9W8AAU2_9FUNG</name>
<evidence type="ECO:0000256" key="1">
    <source>
        <dbReference type="ARBA" id="ARBA00007980"/>
    </source>
</evidence>
<dbReference type="AlphaFoldDB" id="A0A9W8AAU2"/>
<dbReference type="InterPro" id="IPR039127">
    <property type="entry name" value="Trm112"/>
</dbReference>
<dbReference type="Pfam" id="PF03966">
    <property type="entry name" value="Trm112p"/>
    <property type="match status" value="1"/>
</dbReference>
<dbReference type="SUPFAM" id="SSF158997">
    <property type="entry name" value="Trm112p-like"/>
    <property type="match status" value="1"/>
</dbReference>
<evidence type="ECO:0000313" key="3">
    <source>
        <dbReference type="Proteomes" id="UP001150538"/>
    </source>
</evidence>
<organism evidence="2 3">
    <name type="scientific">Mycoemilia scoparia</name>
    <dbReference type="NCBI Taxonomy" id="417184"/>
    <lineage>
        <taxon>Eukaryota</taxon>
        <taxon>Fungi</taxon>
        <taxon>Fungi incertae sedis</taxon>
        <taxon>Zoopagomycota</taxon>
        <taxon>Kickxellomycotina</taxon>
        <taxon>Kickxellomycetes</taxon>
        <taxon>Kickxellales</taxon>
        <taxon>Kickxellaceae</taxon>
        <taxon>Mycoemilia</taxon>
    </lineage>
</organism>
<evidence type="ECO:0000313" key="2">
    <source>
        <dbReference type="EMBL" id="KAJ1921770.1"/>
    </source>
</evidence>
<dbReference type="InterPro" id="IPR005651">
    <property type="entry name" value="Trm112-like"/>
</dbReference>
<dbReference type="CDD" id="cd21089">
    <property type="entry name" value="Trm112-like"/>
    <property type="match status" value="1"/>
</dbReference>
<dbReference type="Proteomes" id="UP001150538">
    <property type="component" value="Unassembled WGS sequence"/>
</dbReference>
<dbReference type="GO" id="GO:0030488">
    <property type="term" value="P:tRNA methylation"/>
    <property type="evidence" value="ECO:0007669"/>
    <property type="project" value="TreeGrafter"/>
</dbReference>
<protein>
    <recommendedName>
        <fullName evidence="4">Multifunctional methyltransferase subunit TRM112-like protein</fullName>
    </recommendedName>
</protein>
<dbReference type="GO" id="GO:0046982">
    <property type="term" value="F:protein heterodimerization activity"/>
    <property type="evidence" value="ECO:0007669"/>
    <property type="project" value="InterPro"/>
</dbReference>
<dbReference type="OrthoDB" id="2187549at2759"/>
<accession>A0A9W8AAU2</accession>
<dbReference type="PANTHER" id="PTHR12773:SF0">
    <property type="entry name" value="MULTIFUNCTIONAL METHYLTRANSFERASE SUBUNIT TRM112-LIKE PROTEIN"/>
    <property type="match status" value="1"/>
</dbReference>
<dbReference type="Gene3D" id="2.20.25.10">
    <property type="match status" value="1"/>
</dbReference>
<evidence type="ECO:0008006" key="4">
    <source>
        <dbReference type="Google" id="ProtNLM"/>
    </source>
</evidence>
<reference evidence="2" key="1">
    <citation type="submission" date="2022-07" db="EMBL/GenBank/DDBJ databases">
        <title>Phylogenomic reconstructions and comparative analyses of Kickxellomycotina fungi.</title>
        <authorList>
            <person name="Reynolds N.K."/>
            <person name="Stajich J.E."/>
            <person name="Barry K."/>
            <person name="Grigoriev I.V."/>
            <person name="Crous P."/>
            <person name="Smith M.E."/>
        </authorList>
    </citation>
    <scope>NUCLEOTIDE SEQUENCE</scope>
    <source>
        <strain evidence="2">NBRC 100468</strain>
    </source>
</reference>
<comment type="caution">
    <text evidence="2">The sequence shown here is derived from an EMBL/GenBank/DDBJ whole genome shotgun (WGS) entry which is preliminary data.</text>
</comment>
<gene>
    <name evidence="2" type="ORF">H4219_000503</name>
</gene>
<sequence>MLQCHAKGCDDPAKNFPLEISDFTKEEIEAEKNKDFLVRMLPKLEWNALYTTAVKLGITGLPETLPSDAETNDEFLSALHTVLLEVHIKEGKMTCNGCNHVYPIKDGVPNMLLAEHEI</sequence>
<dbReference type="GO" id="GO:0070476">
    <property type="term" value="P:rRNA (guanine-N7)-methylation"/>
    <property type="evidence" value="ECO:0007669"/>
    <property type="project" value="TreeGrafter"/>
</dbReference>
<dbReference type="EMBL" id="JANBPU010000003">
    <property type="protein sequence ID" value="KAJ1921770.1"/>
    <property type="molecule type" value="Genomic_DNA"/>
</dbReference>
<comment type="similarity">
    <text evidence="1">Belongs to the TRM112 family.</text>
</comment>